<dbReference type="InterPro" id="IPR036514">
    <property type="entry name" value="SGNH_hydro_sf"/>
</dbReference>
<feature type="signal peptide" evidence="1">
    <location>
        <begin position="1"/>
        <end position="28"/>
    </location>
</feature>
<dbReference type="HOGENOM" id="CLU_032922_0_0_1"/>
<organism evidence="2 3">
    <name type="scientific">Phialophora macrospora</name>
    <dbReference type="NCBI Taxonomy" id="1851006"/>
    <lineage>
        <taxon>Eukaryota</taxon>
        <taxon>Fungi</taxon>
        <taxon>Dikarya</taxon>
        <taxon>Ascomycota</taxon>
        <taxon>Pezizomycotina</taxon>
        <taxon>Eurotiomycetes</taxon>
        <taxon>Chaetothyriomycetidae</taxon>
        <taxon>Chaetothyriales</taxon>
        <taxon>Herpotrichiellaceae</taxon>
        <taxon>Phialophora</taxon>
    </lineage>
</organism>
<dbReference type="Gene3D" id="3.40.50.1110">
    <property type="entry name" value="SGNH hydrolase"/>
    <property type="match status" value="1"/>
</dbReference>
<keyword evidence="3" id="KW-1185">Reference proteome</keyword>
<sequence length="568" mass="63291">MRFCIVSISFPILLLSLLFFLTVTCPSAKKDAPPPSSSILGVWQIWRSAVKKAMSQTHIFIPPSHPYIHYVGRWAPSADHLAYETDFQGAYFEMFATNTTSVYLVFFQHPEGINGPRPGLNDKYLSLTVEINDNLVLGIRNPFSLVQVAEMLDPSKTYKLRITQMCSPLMHHWRFEGVWLDRPPSPVDGPSPIDPVKSAVGTTLGTLVSPTEDPYGALQLRDSPPLGEKPLIELYTSELDLMLYKFNPRKDAAGLAKERVDNWYNRLGSELGADIALIPTGEEHFSKAWYSSGDTGVADIFFGKVRYSSKSRWSFKSYRPAVLILQLGLSDILDLDVFSGNPRGGRNVRQRVDRFLDCFVKDYVKFVKTIRTVAYPSDGTTANPLADDDGSYIYNSAPSTLPIFLIVPFSAHRISVTRKLTIHKLMSDALARVVSALRAEGDTSTHYIDTVGWLDRLKDFEGPLNFRRWEQPGRKDWRPLTDAAKIKVASMLASHICSYIKPTTGESSVDGPAGNGSAVGPAFGDCAFDRYDSYLGNVYVPEGVELDRALLERKIEIIKGSFRIATPA</sequence>
<name>A0A0D2EAC2_9EURO</name>
<reference evidence="2 3" key="1">
    <citation type="submission" date="2015-01" db="EMBL/GenBank/DDBJ databases">
        <title>The Genome Sequence of Capronia semiimmersa CBS27337.</title>
        <authorList>
            <consortium name="The Broad Institute Genomics Platform"/>
            <person name="Cuomo C."/>
            <person name="de Hoog S."/>
            <person name="Gorbushina A."/>
            <person name="Stielow B."/>
            <person name="Teixiera M."/>
            <person name="Abouelleil A."/>
            <person name="Chapman S.B."/>
            <person name="Priest M."/>
            <person name="Young S.K."/>
            <person name="Wortman J."/>
            <person name="Nusbaum C."/>
            <person name="Birren B."/>
        </authorList>
    </citation>
    <scope>NUCLEOTIDE SEQUENCE [LARGE SCALE GENOMIC DNA]</scope>
    <source>
        <strain evidence="2 3">CBS 27337</strain>
    </source>
</reference>
<accession>A0A0D2EAC2</accession>
<proteinExistence type="predicted"/>
<dbReference type="Proteomes" id="UP000054266">
    <property type="component" value="Unassembled WGS sequence"/>
</dbReference>
<evidence type="ECO:0000256" key="1">
    <source>
        <dbReference type="SAM" id="SignalP"/>
    </source>
</evidence>
<protein>
    <submittedName>
        <fullName evidence="2">Uncharacterized protein</fullName>
    </submittedName>
</protein>
<evidence type="ECO:0000313" key="2">
    <source>
        <dbReference type="EMBL" id="KIW71272.1"/>
    </source>
</evidence>
<feature type="chain" id="PRO_5002241046" evidence="1">
    <location>
        <begin position="29"/>
        <end position="568"/>
    </location>
</feature>
<dbReference type="EMBL" id="KN846957">
    <property type="protein sequence ID" value="KIW71272.1"/>
    <property type="molecule type" value="Genomic_DNA"/>
</dbReference>
<evidence type="ECO:0000313" key="3">
    <source>
        <dbReference type="Proteomes" id="UP000054266"/>
    </source>
</evidence>
<gene>
    <name evidence="2" type="ORF">PV04_03455</name>
</gene>
<dbReference type="AlphaFoldDB" id="A0A0D2EAC2"/>
<dbReference type="Gene3D" id="2.60.120.260">
    <property type="entry name" value="Galactose-binding domain-like"/>
    <property type="match status" value="1"/>
</dbReference>
<keyword evidence="1" id="KW-0732">Signal</keyword>